<proteinExistence type="predicted"/>
<comment type="caution">
    <text evidence="1">The sequence shown here is derived from an EMBL/GenBank/DDBJ whole genome shotgun (WGS) entry which is preliminary data.</text>
</comment>
<accession>A0ABW3X3Z2</accession>
<gene>
    <name evidence="1" type="ORF">ACFQ4G_18265</name>
</gene>
<evidence type="ECO:0000313" key="2">
    <source>
        <dbReference type="Proteomes" id="UP001597176"/>
    </source>
</evidence>
<dbReference type="RefSeq" id="WP_238208929.1">
    <property type="nucleotide sequence ID" value="NZ_JBHTND010000031.1"/>
</dbReference>
<dbReference type="Proteomes" id="UP001597176">
    <property type="component" value="Unassembled WGS sequence"/>
</dbReference>
<sequence length="81" mass="8772">MSDIVDQAAEAMRRMPPAERDSVVNAILMPARRNAASDIEPDDLPFVLEGLAQIGRGDVIEGEADALVAAAFERHRPRSAM</sequence>
<organism evidence="1 2">
    <name type="scientific">Methylobacterium marchantiae</name>
    <dbReference type="NCBI Taxonomy" id="600331"/>
    <lineage>
        <taxon>Bacteria</taxon>
        <taxon>Pseudomonadati</taxon>
        <taxon>Pseudomonadota</taxon>
        <taxon>Alphaproteobacteria</taxon>
        <taxon>Hyphomicrobiales</taxon>
        <taxon>Methylobacteriaceae</taxon>
        <taxon>Methylobacterium</taxon>
    </lineage>
</organism>
<keyword evidence="2" id="KW-1185">Reference proteome</keyword>
<reference evidence="2" key="1">
    <citation type="journal article" date="2019" name="Int. J. Syst. Evol. Microbiol.">
        <title>The Global Catalogue of Microorganisms (GCM) 10K type strain sequencing project: providing services to taxonomists for standard genome sequencing and annotation.</title>
        <authorList>
            <consortium name="The Broad Institute Genomics Platform"/>
            <consortium name="The Broad Institute Genome Sequencing Center for Infectious Disease"/>
            <person name="Wu L."/>
            <person name="Ma J."/>
        </authorList>
    </citation>
    <scope>NUCLEOTIDE SEQUENCE [LARGE SCALE GENOMIC DNA]</scope>
    <source>
        <strain evidence="2">CCUG 56108</strain>
    </source>
</reference>
<name>A0ABW3X3Z2_9HYPH</name>
<protein>
    <submittedName>
        <fullName evidence="1">Acetyltransferase</fullName>
    </submittedName>
</protein>
<dbReference type="EMBL" id="JBHTND010000031">
    <property type="protein sequence ID" value="MFD1303520.1"/>
    <property type="molecule type" value="Genomic_DNA"/>
</dbReference>
<evidence type="ECO:0000313" key="1">
    <source>
        <dbReference type="EMBL" id="MFD1303520.1"/>
    </source>
</evidence>